<dbReference type="Proteomes" id="UP000033618">
    <property type="component" value="Unassembled WGS sequence"/>
</dbReference>
<evidence type="ECO:0000313" key="8">
    <source>
        <dbReference type="EMBL" id="KKB61824.1"/>
    </source>
</evidence>
<evidence type="ECO:0000256" key="1">
    <source>
        <dbReference type="ARBA" id="ARBA00007198"/>
    </source>
</evidence>
<keyword evidence="9" id="KW-1185">Reference proteome</keyword>
<evidence type="ECO:0000256" key="7">
    <source>
        <dbReference type="RuleBase" id="RU362029"/>
    </source>
</evidence>
<evidence type="ECO:0000256" key="4">
    <source>
        <dbReference type="ARBA" id="ARBA00038969"/>
    </source>
</evidence>
<dbReference type="PANTHER" id="PTHR30041:SF5">
    <property type="entry name" value="ARSENATE REDUCTASE-RELATED"/>
    <property type="match status" value="1"/>
</dbReference>
<evidence type="ECO:0000256" key="6">
    <source>
        <dbReference type="PROSITE-ProRule" id="PRU01282"/>
    </source>
</evidence>
<dbReference type="InterPro" id="IPR006660">
    <property type="entry name" value="Arsenate_reductase-like"/>
</dbReference>
<comment type="catalytic activity">
    <reaction evidence="7">
        <text>[glutaredoxin]-dithiol + arsenate + glutathione + H(+) = glutathionyl-S-S-[glutaredoxin] + arsenite + H2O</text>
        <dbReference type="Rhea" id="RHEA:22016"/>
        <dbReference type="Rhea" id="RHEA-COMP:10729"/>
        <dbReference type="Rhea" id="RHEA-COMP:17668"/>
        <dbReference type="ChEBI" id="CHEBI:15377"/>
        <dbReference type="ChEBI" id="CHEBI:15378"/>
        <dbReference type="ChEBI" id="CHEBI:29242"/>
        <dbReference type="ChEBI" id="CHEBI:29950"/>
        <dbReference type="ChEBI" id="CHEBI:48597"/>
        <dbReference type="ChEBI" id="CHEBI:57925"/>
        <dbReference type="ChEBI" id="CHEBI:146199"/>
        <dbReference type="EC" id="1.20.4.1"/>
    </reaction>
</comment>
<evidence type="ECO:0000313" key="9">
    <source>
        <dbReference type="Proteomes" id="UP000033618"/>
    </source>
</evidence>
<organism evidence="8 9">
    <name type="scientific">Robbsia andropogonis</name>
    <dbReference type="NCBI Taxonomy" id="28092"/>
    <lineage>
        <taxon>Bacteria</taxon>
        <taxon>Pseudomonadati</taxon>
        <taxon>Pseudomonadota</taxon>
        <taxon>Betaproteobacteria</taxon>
        <taxon>Burkholderiales</taxon>
        <taxon>Burkholderiaceae</taxon>
        <taxon>Robbsia</taxon>
    </lineage>
</organism>
<accession>A0A0F5JW00</accession>
<dbReference type="InterPro" id="IPR006659">
    <property type="entry name" value="Arsenate_reductase"/>
</dbReference>
<dbReference type="GO" id="GO:0046685">
    <property type="term" value="P:response to arsenic-containing substance"/>
    <property type="evidence" value="ECO:0007669"/>
    <property type="project" value="UniProtKB-KW"/>
</dbReference>
<gene>
    <name evidence="8" type="ORF">WM40_21105</name>
</gene>
<evidence type="ECO:0000256" key="2">
    <source>
        <dbReference type="ARBA" id="ARBA00022849"/>
    </source>
</evidence>
<dbReference type="OrthoDB" id="9790554at2"/>
<sequence length="131" mass="13910">MPVNSSTSDSPNNASAVSSATIFHNSRCSTSRKTLALLQERGIAPVIVDYLKTPPTRAALKSMIEKAGLSVRGAIRDKEVLFGELGLADASDGALLDAMVAHPILINRPFVVTSKGVRLCRPVESVLEILP</sequence>
<dbReference type="SUPFAM" id="SSF52833">
    <property type="entry name" value="Thioredoxin-like"/>
    <property type="match status" value="1"/>
</dbReference>
<dbReference type="EC" id="1.20.4.1" evidence="4 7"/>
<dbReference type="AlphaFoldDB" id="A0A0F5JW00"/>
<dbReference type="GO" id="GO:0008794">
    <property type="term" value="F:arsenate reductase (glutaredoxin) activity"/>
    <property type="evidence" value="ECO:0007669"/>
    <property type="project" value="UniProtKB-UniRule"/>
</dbReference>
<keyword evidence="3 7" id="KW-0560">Oxidoreductase</keyword>
<dbReference type="Gene3D" id="3.40.30.10">
    <property type="entry name" value="Glutaredoxin"/>
    <property type="match status" value="1"/>
</dbReference>
<dbReference type="Pfam" id="PF03960">
    <property type="entry name" value="ArsC"/>
    <property type="match status" value="1"/>
</dbReference>
<dbReference type="CDD" id="cd03034">
    <property type="entry name" value="ArsC_ArsC"/>
    <property type="match status" value="1"/>
</dbReference>
<dbReference type="RefSeq" id="WP_046153894.1">
    <property type="nucleotide sequence ID" value="NZ_CADFGU010000012.1"/>
</dbReference>
<evidence type="ECO:0000256" key="5">
    <source>
        <dbReference type="ARBA" id="ARBA00039879"/>
    </source>
</evidence>
<evidence type="ECO:0000256" key="3">
    <source>
        <dbReference type="ARBA" id="ARBA00023002"/>
    </source>
</evidence>
<reference evidence="8 9" key="1">
    <citation type="submission" date="2015-03" db="EMBL/GenBank/DDBJ databases">
        <title>Draft Genome Sequence of Burkholderia andropogonis type strain ICMP2807, isolated from Sorghum bicolor.</title>
        <authorList>
            <person name="Lopes-Santos L."/>
            <person name="Castro D.B."/>
            <person name="Ottoboni L.M."/>
            <person name="Park D."/>
            <person name="Weirc B.S."/>
            <person name="Destefano S.A."/>
        </authorList>
    </citation>
    <scope>NUCLEOTIDE SEQUENCE [LARGE SCALE GENOMIC DNA]</scope>
    <source>
        <strain evidence="8 9">ICMP2807</strain>
    </source>
</reference>
<dbReference type="EMBL" id="LAQU01000031">
    <property type="protein sequence ID" value="KKB61824.1"/>
    <property type="molecule type" value="Genomic_DNA"/>
</dbReference>
<dbReference type="InterPro" id="IPR036249">
    <property type="entry name" value="Thioredoxin-like_sf"/>
</dbReference>
<proteinExistence type="inferred from homology"/>
<name>A0A0F5JW00_9BURK</name>
<dbReference type="PATRIC" id="fig|28092.6.peg.4969"/>
<dbReference type="NCBIfam" id="TIGR00014">
    <property type="entry name" value="arsC"/>
    <property type="match status" value="1"/>
</dbReference>
<dbReference type="PROSITE" id="PS51353">
    <property type="entry name" value="ARSC"/>
    <property type="match status" value="1"/>
</dbReference>
<dbReference type="PANTHER" id="PTHR30041">
    <property type="entry name" value="ARSENATE REDUCTASE"/>
    <property type="match status" value="1"/>
</dbReference>
<keyword evidence="2" id="KW-0059">Arsenical resistance</keyword>
<comment type="caution">
    <text evidence="8">The sequence shown here is derived from an EMBL/GenBank/DDBJ whole genome shotgun (WGS) entry which is preliminary data.</text>
</comment>
<protein>
    <recommendedName>
        <fullName evidence="5 7">Arsenate reductase</fullName>
        <ecNumber evidence="4 7">1.20.4.1</ecNumber>
    </recommendedName>
</protein>
<dbReference type="STRING" id="28092.WM40_21105"/>
<comment type="similarity">
    <text evidence="1 6 7">Belongs to the ArsC family.</text>
</comment>